<gene>
    <name evidence="6" type="ORF">A3SI_08841</name>
</gene>
<evidence type="ECO:0000256" key="4">
    <source>
        <dbReference type="ARBA" id="ARBA00022898"/>
    </source>
</evidence>
<dbReference type="CDD" id="cd00609">
    <property type="entry name" value="AAT_like"/>
    <property type="match status" value="1"/>
</dbReference>
<dbReference type="STRING" id="1189621.A3SI_08841"/>
<dbReference type="GO" id="GO:0030170">
    <property type="term" value="F:pyridoxal phosphate binding"/>
    <property type="evidence" value="ECO:0007669"/>
    <property type="project" value="InterPro"/>
</dbReference>
<organism evidence="6 7">
    <name type="scientific">Nitritalea halalkaliphila LW7</name>
    <dbReference type="NCBI Taxonomy" id="1189621"/>
    <lineage>
        <taxon>Bacteria</taxon>
        <taxon>Pseudomonadati</taxon>
        <taxon>Bacteroidota</taxon>
        <taxon>Cytophagia</taxon>
        <taxon>Cytophagales</taxon>
        <taxon>Cyclobacteriaceae</taxon>
        <taxon>Nitritalea</taxon>
    </lineage>
</organism>
<comment type="similarity">
    <text evidence="1">Belongs to the class-II pyridoxal-phosphate-dependent aminotransferase family. Histidinol-phosphate aminotransferase subfamily.</text>
</comment>
<accession>I5C4P5</accession>
<evidence type="ECO:0000256" key="3">
    <source>
        <dbReference type="ARBA" id="ARBA00022679"/>
    </source>
</evidence>
<evidence type="ECO:0000313" key="7">
    <source>
        <dbReference type="Proteomes" id="UP000005551"/>
    </source>
</evidence>
<keyword evidence="3" id="KW-0808">Transferase</keyword>
<keyword evidence="4" id="KW-0663">Pyridoxal phosphate</keyword>
<dbReference type="InterPro" id="IPR015422">
    <property type="entry name" value="PyrdxlP-dep_Trfase_small"/>
</dbReference>
<evidence type="ECO:0000256" key="2">
    <source>
        <dbReference type="ARBA" id="ARBA00022576"/>
    </source>
</evidence>
<dbReference type="Gene3D" id="3.90.1150.10">
    <property type="entry name" value="Aspartate Aminotransferase, domain 1"/>
    <property type="match status" value="1"/>
</dbReference>
<dbReference type="InterPro" id="IPR015421">
    <property type="entry name" value="PyrdxlP-dep_Trfase_major"/>
</dbReference>
<protein>
    <submittedName>
        <fullName evidence="6">Histidinol-phosphate transaminase</fullName>
    </submittedName>
</protein>
<name>I5C4P5_9BACT</name>
<proteinExistence type="inferred from homology"/>
<sequence length="374" mass="40762">MRSSLLAAGAMTFGFNHFTTQRATAKTLVREIVPNFNMEEPRILAKLNSNENAFGPAPEVIKAIVDSASMGNRYGHGDAATLIKMLAEKEGVAPENILLGPGSTDLLEKTAIVQFMGGGNVVSADVSYMSLMNTAQRMGGVWKPVALTSDYAHDLSAMQAAIDSETKLVYICNPNNPTGSITDAAALKTFCKQAAKKTPVFVDEAYLEFMVDPEAQTMAGLVKEGHDVMVARTFSKIHGMAGLRIGYLVATPERIEKITSMVRGTMGLCLTSLKGAIASVQQESFLAKCRDWNTESREFTTEAVKGLGYSFIPSYTSFLIFPIAMESQPFMRGMYGKGVAVKTYNLYDKTWCRVSMGTMDEMKLFVESFKQVTA</sequence>
<dbReference type="Gene3D" id="3.40.640.10">
    <property type="entry name" value="Type I PLP-dependent aspartate aminotransferase-like (Major domain)"/>
    <property type="match status" value="1"/>
</dbReference>
<evidence type="ECO:0000256" key="1">
    <source>
        <dbReference type="ARBA" id="ARBA00007970"/>
    </source>
</evidence>
<feature type="domain" description="Aminotransferase class I/classII large" evidence="5">
    <location>
        <begin position="45"/>
        <end position="368"/>
    </location>
</feature>
<dbReference type="Pfam" id="PF00155">
    <property type="entry name" value="Aminotran_1_2"/>
    <property type="match status" value="1"/>
</dbReference>
<evidence type="ECO:0000259" key="5">
    <source>
        <dbReference type="Pfam" id="PF00155"/>
    </source>
</evidence>
<dbReference type="InterPro" id="IPR015424">
    <property type="entry name" value="PyrdxlP-dep_Trfase"/>
</dbReference>
<dbReference type="PANTHER" id="PTHR43643:SF3">
    <property type="entry name" value="HISTIDINOL-PHOSPHATE AMINOTRANSFERASE"/>
    <property type="match status" value="1"/>
</dbReference>
<dbReference type="SUPFAM" id="SSF53383">
    <property type="entry name" value="PLP-dependent transferases"/>
    <property type="match status" value="1"/>
</dbReference>
<dbReference type="PATRIC" id="fig|1189621.3.peg.1846"/>
<keyword evidence="7" id="KW-1185">Reference proteome</keyword>
<dbReference type="Proteomes" id="UP000005551">
    <property type="component" value="Unassembled WGS sequence"/>
</dbReference>
<evidence type="ECO:0000313" key="6">
    <source>
        <dbReference type="EMBL" id="EIM76797.1"/>
    </source>
</evidence>
<keyword evidence="2" id="KW-0032">Aminotransferase</keyword>
<dbReference type="EMBL" id="AJYA01000018">
    <property type="protein sequence ID" value="EIM76797.1"/>
    <property type="molecule type" value="Genomic_DNA"/>
</dbReference>
<dbReference type="PANTHER" id="PTHR43643">
    <property type="entry name" value="HISTIDINOL-PHOSPHATE AMINOTRANSFERASE 2"/>
    <property type="match status" value="1"/>
</dbReference>
<dbReference type="InterPro" id="IPR004839">
    <property type="entry name" value="Aminotransferase_I/II_large"/>
</dbReference>
<dbReference type="AlphaFoldDB" id="I5C4P5"/>
<dbReference type="InterPro" id="IPR050106">
    <property type="entry name" value="HistidinolP_aminotransfase"/>
</dbReference>
<dbReference type="GO" id="GO:0008483">
    <property type="term" value="F:transaminase activity"/>
    <property type="evidence" value="ECO:0007669"/>
    <property type="project" value="UniProtKB-KW"/>
</dbReference>
<comment type="caution">
    <text evidence="6">The sequence shown here is derived from an EMBL/GenBank/DDBJ whole genome shotgun (WGS) entry which is preliminary data.</text>
</comment>
<reference evidence="6 7" key="1">
    <citation type="submission" date="2012-05" db="EMBL/GenBank/DDBJ databases">
        <title>Genome sequence of Nitritalea halalkaliphila LW7.</title>
        <authorList>
            <person name="Jangir P.K."/>
            <person name="Singh A."/>
            <person name="Shivaji S."/>
            <person name="Sharma R."/>
        </authorList>
    </citation>
    <scope>NUCLEOTIDE SEQUENCE [LARGE SCALE GENOMIC DNA]</scope>
    <source>
        <strain evidence="6 7">LW7</strain>
    </source>
</reference>